<evidence type="ECO:0000313" key="3">
    <source>
        <dbReference type="Proteomes" id="UP000014500"/>
    </source>
</evidence>
<dbReference type="AlphaFoldDB" id="T1JET0"/>
<feature type="compositionally biased region" description="Basic and acidic residues" evidence="1">
    <location>
        <begin position="373"/>
        <end position="382"/>
    </location>
</feature>
<feature type="compositionally biased region" description="Polar residues" evidence="1">
    <location>
        <begin position="502"/>
        <end position="521"/>
    </location>
</feature>
<keyword evidence="3" id="KW-1185">Reference proteome</keyword>
<dbReference type="Proteomes" id="UP000014500">
    <property type="component" value="Unassembled WGS sequence"/>
</dbReference>
<protein>
    <submittedName>
        <fullName evidence="2">Uncharacterized protein</fullName>
    </submittedName>
</protein>
<evidence type="ECO:0000256" key="1">
    <source>
        <dbReference type="SAM" id="MobiDB-lite"/>
    </source>
</evidence>
<reference evidence="2" key="2">
    <citation type="submission" date="2015-02" db="UniProtKB">
        <authorList>
            <consortium name="EnsemblMetazoa"/>
        </authorList>
    </citation>
    <scope>IDENTIFICATION</scope>
</reference>
<sequence>MADEVHKSPPIKVKRERQDLLHCLAAATSSAANNNANSSRLQGFANNRQPKITQYFTDHNKVVPIKKVAKEEPDDDAGRKSPALDIESAKGRFGWTTLGSVHIPFLLRKDERFAAVRIIEGKLLKKFLQALPQDVYSCTYIKSYFITETEAKLLNEINSQHCDYQFGYDPFTPKDLVVPLGDARQFFEFLETCYSRLVDPSSHATNRCGFIKLNGAVVPYVLRDGAKYVPLPFIEQELQALKTNAEKLESWELSYLKFCCKVAGIDGDVLNNQGCPVVCLDALKEQTDSRVFFEDWWPAGKDSAGGMGLDGCRKRMNVTGVSPNGAIPKSIFQPPPTVSSSPKNHHHNHKRAADASPKCKSPSPLPLPGSSSREVEKEKERAASNCLSPGYPASGNLPYIGSCPWPAPQSFMFNSQWWGPIASQLLPTFSTSAKTDMFLPTLIPSPNFNLEKLLQQVQTSSYPSHQKDKQQSPNSSSPKACKRDRSPPTSDSRPPPPPLVKNHSNQGADIETNGSRLQTSHPKVAHCNRSSTSDSTLNVHNVRASTSEKTDTFRTSQVENRVAAPGMTHSGVKQTSPKPANPVPTIGGGVTSPFLSRPPPPLVSVANLSSYTSSPHYDIPYCSRQSKTGAQDSLNLIAPMISPSTVINRPFMIPEPTFTVTADGRPPYKLQLLTVDGKQLPVINGQPYTYASPYLAAIQDLVVHLFPNTSCTCFQQVVSDVLAIKLYSSNRLQQEAYLNQSNINSCYGLESSSLVLMQVEDLNNYMPHLKYMFSRMDSTRSELNQSVLTTGSILGGYGHTPKRIRL</sequence>
<feature type="compositionally biased region" description="Low complexity" evidence="1">
    <location>
        <begin position="356"/>
        <end position="372"/>
    </location>
</feature>
<dbReference type="PhylomeDB" id="T1JET0"/>
<feature type="region of interest" description="Disordered" evidence="1">
    <location>
        <begin position="457"/>
        <end position="581"/>
    </location>
</feature>
<dbReference type="eggNOG" id="ENOG502QV5I">
    <property type="taxonomic scope" value="Eukaryota"/>
</dbReference>
<accession>T1JET0</accession>
<reference evidence="3" key="1">
    <citation type="submission" date="2011-05" db="EMBL/GenBank/DDBJ databases">
        <authorList>
            <person name="Richards S.R."/>
            <person name="Qu J."/>
            <person name="Jiang H."/>
            <person name="Jhangiani S.N."/>
            <person name="Agravi P."/>
            <person name="Goodspeed R."/>
            <person name="Gross S."/>
            <person name="Mandapat C."/>
            <person name="Jackson L."/>
            <person name="Mathew T."/>
            <person name="Pu L."/>
            <person name="Thornton R."/>
            <person name="Saada N."/>
            <person name="Wilczek-Boney K.B."/>
            <person name="Lee S."/>
            <person name="Kovar C."/>
            <person name="Wu Y."/>
            <person name="Scherer S.E."/>
            <person name="Worley K.C."/>
            <person name="Muzny D.M."/>
            <person name="Gibbs R."/>
        </authorList>
    </citation>
    <scope>NUCLEOTIDE SEQUENCE</scope>
    <source>
        <strain evidence="3">Brora</strain>
    </source>
</reference>
<evidence type="ECO:0000313" key="2">
    <source>
        <dbReference type="EnsemblMetazoa" id="SMAR012332-PA"/>
    </source>
</evidence>
<feature type="region of interest" description="Disordered" evidence="1">
    <location>
        <begin position="321"/>
        <end position="388"/>
    </location>
</feature>
<dbReference type="EnsemblMetazoa" id="SMAR012332-RA">
    <property type="protein sequence ID" value="SMAR012332-PA"/>
    <property type="gene ID" value="SMAR012332"/>
</dbReference>
<organism evidence="2 3">
    <name type="scientific">Strigamia maritima</name>
    <name type="common">European centipede</name>
    <name type="synonym">Geophilus maritimus</name>
    <dbReference type="NCBI Taxonomy" id="126957"/>
    <lineage>
        <taxon>Eukaryota</taxon>
        <taxon>Metazoa</taxon>
        <taxon>Ecdysozoa</taxon>
        <taxon>Arthropoda</taxon>
        <taxon>Myriapoda</taxon>
        <taxon>Chilopoda</taxon>
        <taxon>Pleurostigmophora</taxon>
        <taxon>Geophilomorpha</taxon>
        <taxon>Linotaeniidae</taxon>
        <taxon>Strigamia</taxon>
    </lineage>
</organism>
<name>T1JET0_STRMM</name>
<feature type="compositionally biased region" description="Polar residues" evidence="1">
    <location>
        <begin position="528"/>
        <end position="545"/>
    </location>
</feature>
<proteinExistence type="predicted"/>
<dbReference type="EMBL" id="JH432130">
    <property type="status" value="NOT_ANNOTATED_CDS"/>
    <property type="molecule type" value="Genomic_DNA"/>
</dbReference>
<dbReference type="HOGENOM" id="CLU_005693_2_0_1"/>